<comment type="similarity">
    <text evidence="1">Belongs to the UPF0065 (bug) family.</text>
</comment>
<dbReference type="InterPro" id="IPR042100">
    <property type="entry name" value="Bug_dom1"/>
</dbReference>
<dbReference type="AlphaFoldDB" id="A0A6M9PP93"/>
<sequence>MSKTLYRHQPIFLSFLFIALGLFLNLNAHAQAPAYPTKPIKLIAPVAAGGGLDNIARAVAEKLSRSIGQPVIVENMGGGGGAIASQATAKAPADGYTLMVAYVGTHGTNPAVRRLPYDAIKDFTPIGMIGATPNVLIINPDLPIKNFKEFVDYAKKNPAKLSYGSAGPGTLTHLGMEQLKLAAGIFMVHVPYRGVGPAYTDLLAGQTQAMLPTLFAALPYINTNRVRGLAVTGAKRSSAAPNIPTFKELGFNGFDGQQWYGIVGPANLPPAVVTKLNAELNKVLANPEFSEKMTSEAMTLMPMSPPQFANYIKEDIARWAKVAKDRHIEIE</sequence>
<feature type="signal peptide" evidence="2">
    <location>
        <begin position="1"/>
        <end position="30"/>
    </location>
</feature>
<reference evidence="3 4" key="1">
    <citation type="submission" date="2018-04" db="EMBL/GenBank/DDBJ databases">
        <title>Polynucleobacter sp. UH21B genome.</title>
        <authorList>
            <person name="Hahn M.W."/>
        </authorList>
    </citation>
    <scope>NUCLEOTIDE SEQUENCE [LARGE SCALE GENOMIC DNA]</scope>
    <source>
        <strain evidence="3 4">MWH-UH21B</strain>
    </source>
</reference>
<dbReference type="SUPFAM" id="SSF53850">
    <property type="entry name" value="Periplasmic binding protein-like II"/>
    <property type="match status" value="1"/>
</dbReference>
<evidence type="ECO:0000256" key="1">
    <source>
        <dbReference type="ARBA" id="ARBA00006987"/>
    </source>
</evidence>
<dbReference type="CDD" id="cd07012">
    <property type="entry name" value="PBP2_Bug_TTT"/>
    <property type="match status" value="1"/>
</dbReference>
<dbReference type="Gene3D" id="3.40.190.10">
    <property type="entry name" value="Periplasmic binding protein-like II"/>
    <property type="match status" value="1"/>
</dbReference>
<gene>
    <name evidence="3" type="ORF">DCO17_02415</name>
</gene>
<keyword evidence="2" id="KW-0732">Signal</keyword>
<evidence type="ECO:0000313" key="4">
    <source>
        <dbReference type="Proteomes" id="UP000503312"/>
    </source>
</evidence>
<dbReference type="RefSeq" id="WP_173955224.1">
    <property type="nucleotide sequence ID" value="NZ_CP028942.1"/>
</dbReference>
<dbReference type="InterPro" id="IPR005064">
    <property type="entry name" value="BUG"/>
</dbReference>
<dbReference type="PANTHER" id="PTHR42928:SF5">
    <property type="entry name" value="BLR1237 PROTEIN"/>
    <property type="match status" value="1"/>
</dbReference>
<dbReference type="Pfam" id="PF03401">
    <property type="entry name" value="TctC"/>
    <property type="match status" value="1"/>
</dbReference>
<feature type="chain" id="PRO_5026879673" evidence="2">
    <location>
        <begin position="31"/>
        <end position="331"/>
    </location>
</feature>
<keyword evidence="4" id="KW-1185">Reference proteome</keyword>
<dbReference type="PANTHER" id="PTHR42928">
    <property type="entry name" value="TRICARBOXYLATE-BINDING PROTEIN"/>
    <property type="match status" value="1"/>
</dbReference>
<evidence type="ECO:0000313" key="3">
    <source>
        <dbReference type="EMBL" id="QKM64184.1"/>
    </source>
</evidence>
<accession>A0A6M9PP93</accession>
<evidence type="ECO:0000256" key="2">
    <source>
        <dbReference type="SAM" id="SignalP"/>
    </source>
</evidence>
<proteinExistence type="inferred from homology"/>
<protein>
    <submittedName>
        <fullName evidence="3">Tripartite tricarboxylate transporter substrate binding protein</fullName>
    </submittedName>
</protein>
<organism evidence="3 4">
    <name type="scientific">Polynucleobacter tropicus</name>
    <dbReference type="NCBI Taxonomy" id="1743174"/>
    <lineage>
        <taxon>Bacteria</taxon>
        <taxon>Pseudomonadati</taxon>
        <taxon>Pseudomonadota</taxon>
        <taxon>Betaproteobacteria</taxon>
        <taxon>Burkholderiales</taxon>
        <taxon>Burkholderiaceae</taxon>
        <taxon>Polynucleobacter</taxon>
    </lineage>
</organism>
<name>A0A6M9PP93_9BURK</name>
<dbReference type="Proteomes" id="UP000503312">
    <property type="component" value="Chromosome"/>
</dbReference>
<dbReference type="EMBL" id="CP028942">
    <property type="protein sequence ID" value="QKM64184.1"/>
    <property type="molecule type" value="Genomic_DNA"/>
</dbReference>
<dbReference type="PIRSF" id="PIRSF017082">
    <property type="entry name" value="YflP"/>
    <property type="match status" value="1"/>
</dbReference>
<dbReference type="KEGG" id="ptrp:DCO17_02415"/>
<dbReference type="Gene3D" id="3.40.190.150">
    <property type="entry name" value="Bordetella uptake gene, domain 1"/>
    <property type="match status" value="1"/>
</dbReference>